<reference evidence="4 5" key="1">
    <citation type="submission" date="2021-01" db="EMBL/GenBank/DDBJ databases">
        <title>Genomic Encyclopedia of Type Strains, Phase IV (KMG-IV): sequencing the most valuable type-strain genomes for metagenomic binning, comparative biology and taxonomic classification.</title>
        <authorList>
            <person name="Goeker M."/>
        </authorList>
    </citation>
    <scope>NUCLEOTIDE SEQUENCE [LARGE SCALE GENOMIC DNA]</scope>
    <source>
        <strain evidence="4 5">DSM 25540</strain>
    </source>
</reference>
<dbReference type="PANTHER" id="PTHR34475:SF1">
    <property type="entry name" value="CYTOSKELETON PROTEIN RODZ"/>
    <property type="match status" value="1"/>
</dbReference>
<protein>
    <submittedName>
        <fullName evidence="4">Cytoskeletal protein RodZ</fullName>
    </submittedName>
</protein>
<dbReference type="EMBL" id="JAFBEC010000004">
    <property type="protein sequence ID" value="MBM7632654.1"/>
    <property type="molecule type" value="Genomic_DNA"/>
</dbReference>
<accession>A0ABS2PBG8</accession>
<name>A0ABS2PBG8_9BACL</name>
<keyword evidence="2" id="KW-0812">Transmembrane</keyword>
<proteinExistence type="predicted"/>
<dbReference type="SMART" id="SM00530">
    <property type="entry name" value="HTH_XRE"/>
    <property type="match status" value="1"/>
</dbReference>
<evidence type="ECO:0000313" key="4">
    <source>
        <dbReference type="EMBL" id="MBM7632654.1"/>
    </source>
</evidence>
<comment type="caution">
    <text evidence="4">The sequence shown here is derived from an EMBL/GenBank/DDBJ whole genome shotgun (WGS) entry which is preliminary data.</text>
</comment>
<dbReference type="InterPro" id="IPR010982">
    <property type="entry name" value="Lambda_DNA-bd_dom_sf"/>
</dbReference>
<dbReference type="SUPFAM" id="SSF47413">
    <property type="entry name" value="lambda repressor-like DNA-binding domains"/>
    <property type="match status" value="1"/>
</dbReference>
<keyword evidence="2" id="KW-0472">Membrane</keyword>
<feature type="compositionally biased region" description="Acidic residues" evidence="1">
    <location>
        <begin position="150"/>
        <end position="190"/>
    </location>
</feature>
<evidence type="ECO:0000256" key="2">
    <source>
        <dbReference type="SAM" id="Phobius"/>
    </source>
</evidence>
<feature type="domain" description="HTH cro/C1-type" evidence="3">
    <location>
        <begin position="7"/>
        <end position="68"/>
    </location>
</feature>
<feature type="region of interest" description="Disordered" evidence="1">
    <location>
        <begin position="134"/>
        <end position="203"/>
    </location>
</feature>
<dbReference type="Pfam" id="PF13464">
    <property type="entry name" value="RodZ_C"/>
    <property type="match status" value="1"/>
</dbReference>
<dbReference type="InterPro" id="IPR050400">
    <property type="entry name" value="Bact_Cytoskel_RodZ"/>
</dbReference>
<keyword evidence="5" id="KW-1185">Reference proteome</keyword>
<dbReference type="PANTHER" id="PTHR34475">
    <property type="match status" value="1"/>
</dbReference>
<dbReference type="Proteomes" id="UP000741863">
    <property type="component" value="Unassembled WGS sequence"/>
</dbReference>
<sequence>MTELGQFLQSKREEFGWDLEEVQKRTKIQKRYLLAIESGDYGDLPGAFYARAFIKSYSEALGLEPDEVFQQFESDLPKPKQEAVDLPSRVEQQKTRTKERKKKSNYMPAIFIGLFLIAIVAGIWAIMAFPSGTDEAAPEEESMNIVGTTPDEEEDDEVGDDEGEEDTSSTEGTTEDDDEAQNEDEDEPSTDETLTFEETNNNESLFTVTGDSFAIDLEFDGESYIQILDERNGTVIGMDGVFSSDESFEVDDQDSITMNVGNTYGVTITVNGEELEYPVDTHHHFITLELEE</sequence>
<keyword evidence="2" id="KW-1133">Transmembrane helix</keyword>
<feature type="transmembrane region" description="Helical" evidence="2">
    <location>
        <begin position="106"/>
        <end position="129"/>
    </location>
</feature>
<dbReference type="CDD" id="cd00093">
    <property type="entry name" value="HTH_XRE"/>
    <property type="match status" value="1"/>
</dbReference>
<feature type="compositionally biased region" description="Low complexity" evidence="1">
    <location>
        <begin position="192"/>
        <end position="203"/>
    </location>
</feature>
<feature type="region of interest" description="Disordered" evidence="1">
    <location>
        <begin position="76"/>
        <end position="101"/>
    </location>
</feature>
<dbReference type="InterPro" id="IPR001387">
    <property type="entry name" value="Cro/C1-type_HTH"/>
</dbReference>
<dbReference type="InterPro" id="IPR025194">
    <property type="entry name" value="RodZ-like_C"/>
</dbReference>
<dbReference type="Pfam" id="PF13413">
    <property type="entry name" value="HTH_25"/>
    <property type="match status" value="1"/>
</dbReference>
<dbReference type="RefSeq" id="WP_204696997.1">
    <property type="nucleotide sequence ID" value="NZ_JAFBEC010000004.1"/>
</dbReference>
<organism evidence="4 5">
    <name type="scientific">Geomicrobium sediminis</name>
    <dbReference type="NCBI Taxonomy" id="1347788"/>
    <lineage>
        <taxon>Bacteria</taxon>
        <taxon>Bacillati</taxon>
        <taxon>Bacillota</taxon>
        <taxon>Bacilli</taxon>
        <taxon>Bacillales</taxon>
        <taxon>Geomicrobium</taxon>
    </lineage>
</organism>
<evidence type="ECO:0000313" key="5">
    <source>
        <dbReference type="Proteomes" id="UP000741863"/>
    </source>
</evidence>
<evidence type="ECO:0000259" key="3">
    <source>
        <dbReference type="SMART" id="SM00530"/>
    </source>
</evidence>
<evidence type="ECO:0000256" key="1">
    <source>
        <dbReference type="SAM" id="MobiDB-lite"/>
    </source>
</evidence>
<gene>
    <name evidence="4" type="ORF">JOD17_001748</name>
</gene>
<dbReference type="Gene3D" id="1.10.260.40">
    <property type="entry name" value="lambda repressor-like DNA-binding domains"/>
    <property type="match status" value="1"/>
</dbReference>